<gene>
    <name evidence="3" type="ORF">BC936DRAFT_136900</name>
</gene>
<dbReference type="Proteomes" id="UP000268093">
    <property type="component" value="Unassembled WGS sequence"/>
</dbReference>
<sequence>MPGRLEGKVAIITGAGRTPEWPTTLDSLCIPFVLTRSNFFLPCCNLPPSSGIGFESSVLFAKEGAHVIAADINVDAAQATVDKIATLFGAAHDDGKQRAVAVKADVSNEEQVRQLVDQAVEKF</sequence>
<dbReference type="OrthoDB" id="5840532at2759"/>
<dbReference type="AlphaFoldDB" id="A0A433CYK8"/>
<dbReference type="InterPro" id="IPR002347">
    <property type="entry name" value="SDR_fam"/>
</dbReference>
<comment type="similarity">
    <text evidence="1">Belongs to the short-chain dehydrogenases/reductases (SDR) family.</text>
</comment>
<keyword evidence="2" id="KW-0560">Oxidoreductase</keyword>
<comment type="caution">
    <text evidence="3">The sequence shown here is derived from an EMBL/GenBank/DDBJ whole genome shotgun (WGS) entry which is preliminary data.</text>
</comment>
<dbReference type="PANTHER" id="PTHR43180">
    <property type="entry name" value="3-OXOACYL-(ACYL-CARRIER-PROTEIN) REDUCTASE (AFU_ORTHOLOGUE AFUA_6G11210)"/>
    <property type="match status" value="1"/>
</dbReference>
<reference evidence="3 4" key="1">
    <citation type="journal article" date="2018" name="New Phytol.">
        <title>Phylogenomics of Endogonaceae and evolution of mycorrhizas within Mucoromycota.</title>
        <authorList>
            <person name="Chang Y."/>
            <person name="Desiro A."/>
            <person name="Na H."/>
            <person name="Sandor L."/>
            <person name="Lipzen A."/>
            <person name="Clum A."/>
            <person name="Barry K."/>
            <person name="Grigoriev I.V."/>
            <person name="Martin F.M."/>
            <person name="Stajich J.E."/>
            <person name="Smith M.E."/>
            <person name="Bonito G."/>
            <person name="Spatafora J.W."/>
        </authorList>
    </citation>
    <scope>NUCLEOTIDE SEQUENCE [LARGE SCALE GENOMIC DNA]</scope>
    <source>
        <strain evidence="3 4">GMNB39</strain>
    </source>
</reference>
<evidence type="ECO:0000313" key="4">
    <source>
        <dbReference type="Proteomes" id="UP000268093"/>
    </source>
</evidence>
<dbReference type="SUPFAM" id="SSF51735">
    <property type="entry name" value="NAD(P)-binding Rossmann-fold domains"/>
    <property type="match status" value="1"/>
</dbReference>
<dbReference type="Pfam" id="PF00106">
    <property type="entry name" value="adh_short"/>
    <property type="match status" value="1"/>
</dbReference>
<feature type="non-terminal residue" evidence="3">
    <location>
        <position position="123"/>
    </location>
</feature>
<evidence type="ECO:0000256" key="2">
    <source>
        <dbReference type="ARBA" id="ARBA00023002"/>
    </source>
</evidence>
<evidence type="ECO:0000256" key="1">
    <source>
        <dbReference type="ARBA" id="ARBA00006484"/>
    </source>
</evidence>
<dbReference type="PANTHER" id="PTHR43180:SF66">
    <property type="entry name" value="SHORT-CHAIN DEHYDROGENASE_REDUCTASE FAMILY PROTEIN"/>
    <property type="match status" value="1"/>
</dbReference>
<dbReference type="Gene3D" id="3.40.50.720">
    <property type="entry name" value="NAD(P)-binding Rossmann-like Domain"/>
    <property type="match status" value="1"/>
</dbReference>
<dbReference type="InterPro" id="IPR036291">
    <property type="entry name" value="NAD(P)-bd_dom_sf"/>
</dbReference>
<proteinExistence type="inferred from homology"/>
<keyword evidence="4" id="KW-1185">Reference proteome</keyword>
<organism evidence="3 4">
    <name type="scientific">Jimgerdemannia flammicorona</name>
    <dbReference type="NCBI Taxonomy" id="994334"/>
    <lineage>
        <taxon>Eukaryota</taxon>
        <taxon>Fungi</taxon>
        <taxon>Fungi incertae sedis</taxon>
        <taxon>Mucoromycota</taxon>
        <taxon>Mucoromycotina</taxon>
        <taxon>Endogonomycetes</taxon>
        <taxon>Endogonales</taxon>
        <taxon>Endogonaceae</taxon>
        <taxon>Jimgerdemannia</taxon>
    </lineage>
</organism>
<dbReference type="EMBL" id="RBNI01010564">
    <property type="protein sequence ID" value="RUP43651.1"/>
    <property type="molecule type" value="Genomic_DNA"/>
</dbReference>
<dbReference type="GO" id="GO:0016491">
    <property type="term" value="F:oxidoreductase activity"/>
    <property type="evidence" value="ECO:0007669"/>
    <property type="project" value="UniProtKB-KW"/>
</dbReference>
<accession>A0A433CYK8</accession>
<name>A0A433CYK8_9FUNG</name>
<evidence type="ECO:0000313" key="3">
    <source>
        <dbReference type="EMBL" id="RUP43651.1"/>
    </source>
</evidence>
<protein>
    <submittedName>
        <fullName evidence="3">Uncharacterized protein</fullName>
    </submittedName>
</protein>